<proteinExistence type="predicted"/>
<dbReference type="InParanoid" id="E9HAR5"/>
<dbReference type="Proteomes" id="UP000000305">
    <property type="component" value="Unassembled WGS sequence"/>
</dbReference>
<dbReference type="GO" id="GO:0006508">
    <property type="term" value="P:proteolysis"/>
    <property type="evidence" value="ECO:0007669"/>
    <property type="project" value="UniProtKB-KW"/>
</dbReference>
<evidence type="ECO:0000256" key="2">
    <source>
        <dbReference type="ARBA" id="ARBA00022801"/>
    </source>
</evidence>
<keyword evidence="7" id="KW-1185">Reference proteome</keyword>
<evidence type="ECO:0000256" key="4">
    <source>
        <dbReference type="SAM" id="SignalP"/>
    </source>
</evidence>
<dbReference type="Pfam" id="PF00089">
    <property type="entry name" value="Trypsin"/>
    <property type="match status" value="1"/>
</dbReference>
<evidence type="ECO:0000313" key="6">
    <source>
        <dbReference type="EMBL" id="EFX71073.1"/>
    </source>
</evidence>
<dbReference type="InterPro" id="IPR001254">
    <property type="entry name" value="Trypsin_dom"/>
</dbReference>
<dbReference type="PANTHER" id="PTHR24252">
    <property type="entry name" value="ACROSIN-RELATED"/>
    <property type="match status" value="1"/>
</dbReference>
<feature type="domain" description="Peptidase S1" evidence="5">
    <location>
        <begin position="130"/>
        <end position="315"/>
    </location>
</feature>
<dbReference type="PRINTS" id="PR00722">
    <property type="entry name" value="CHYMOTRYPSIN"/>
</dbReference>
<dbReference type="PhylomeDB" id="E9HAR5"/>
<accession>E9HAR5</accession>
<feature type="chain" id="PRO_5003238226" description="Peptidase S1 domain-containing protein" evidence="4">
    <location>
        <begin position="21"/>
        <end position="315"/>
    </location>
</feature>
<dbReference type="STRING" id="6669.E9HAR5"/>
<dbReference type="PROSITE" id="PS50240">
    <property type="entry name" value="TRYPSIN_DOM"/>
    <property type="match status" value="1"/>
</dbReference>
<evidence type="ECO:0000256" key="3">
    <source>
        <dbReference type="ARBA" id="ARBA00023157"/>
    </source>
</evidence>
<dbReference type="AlphaFoldDB" id="E9HAR5"/>
<dbReference type="FunFam" id="2.40.10.10:FF:000068">
    <property type="entry name" value="transmembrane protease serine 2"/>
    <property type="match status" value="1"/>
</dbReference>
<name>E9HAR5_DAPPU</name>
<dbReference type="CDD" id="cd00190">
    <property type="entry name" value="Tryp_SPc"/>
    <property type="match status" value="1"/>
</dbReference>
<dbReference type="HOGENOM" id="CLU_006842_0_3_1"/>
<dbReference type="EMBL" id="GL732613">
    <property type="protein sequence ID" value="EFX71073.1"/>
    <property type="molecule type" value="Genomic_DNA"/>
</dbReference>
<feature type="signal peptide" evidence="4">
    <location>
        <begin position="1"/>
        <end position="20"/>
    </location>
</feature>
<keyword evidence="2" id="KW-0378">Hydrolase</keyword>
<evidence type="ECO:0000313" key="7">
    <source>
        <dbReference type="Proteomes" id="UP000000305"/>
    </source>
</evidence>
<dbReference type="GO" id="GO:0008236">
    <property type="term" value="F:serine-type peptidase activity"/>
    <property type="evidence" value="ECO:0000318"/>
    <property type="project" value="GO_Central"/>
</dbReference>
<dbReference type="PROSITE" id="PS00134">
    <property type="entry name" value="TRYPSIN_HIS"/>
    <property type="match status" value="1"/>
</dbReference>
<dbReference type="Gene3D" id="2.40.10.10">
    <property type="entry name" value="Trypsin-like serine proteases"/>
    <property type="match status" value="1"/>
</dbReference>
<dbReference type="InterPro" id="IPR001314">
    <property type="entry name" value="Peptidase_S1A"/>
</dbReference>
<dbReference type="SMART" id="SM00020">
    <property type="entry name" value="Tryp_SPc"/>
    <property type="match status" value="1"/>
</dbReference>
<evidence type="ECO:0000256" key="1">
    <source>
        <dbReference type="ARBA" id="ARBA00022670"/>
    </source>
</evidence>
<keyword evidence="1" id="KW-0645">Protease</keyword>
<dbReference type="GO" id="GO:0004252">
    <property type="term" value="F:serine-type endopeptidase activity"/>
    <property type="evidence" value="ECO:0007669"/>
    <property type="project" value="InterPro"/>
</dbReference>
<keyword evidence="4" id="KW-0732">Signal</keyword>
<dbReference type="OrthoDB" id="546450at2759"/>
<dbReference type="InterPro" id="IPR043504">
    <property type="entry name" value="Peptidase_S1_PA_chymotrypsin"/>
</dbReference>
<dbReference type="OMA" id="DHICCAT"/>
<sequence length="315" mass="33680">MKGLTVSIIWIAVCYAAVAAQNFLHNSNTDLAAENSCYTTDGEIGKCTSVRSCYPELKLSELRNSELWAASTRGLWSVLPITASSLKNATSKCRLGVGLSPEAETTMIMDRQTGCGTGPFRSLNTNEQKIVGGTEAIKNSWPGIVALKNNGRQFCGGSLISPTHILTAAHCVAHMSSWDVSRLTVELGMHVLKPISDAQVSKKVRRVTRHKGFDSRTLYNDIAILTMESPVFFTSKISPVCLPPVGSNDQYTDKDAAVIGWGALKEGGSQPNALQLVTVQIIANSKCKSSYGSDAPGGIVDHMLCAAYPAKILAA</sequence>
<dbReference type="SUPFAM" id="SSF50494">
    <property type="entry name" value="Trypsin-like serine proteases"/>
    <property type="match status" value="1"/>
</dbReference>
<dbReference type="InterPro" id="IPR018114">
    <property type="entry name" value="TRYPSIN_HIS"/>
</dbReference>
<evidence type="ECO:0000259" key="5">
    <source>
        <dbReference type="PROSITE" id="PS50240"/>
    </source>
</evidence>
<dbReference type="eggNOG" id="KOG3627">
    <property type="taxonomic scope" value="Eukaryota"/>
</dbReference>
<dbReference type="GO" id="GO:0005886">
    <property type="term" value="C:plasma membrane"/>
    <property type="evidence" value="ECO:0000318"/>
    <property type="project" value="GO_Central"/>
</dbReference>
<protein>
    <recommendedName>
        <fullName evidence="5">Peptidase S1 domain-containing protein</fullName>
    </recommendedName>
</protein>
<gene>
    <name evidence="6" type="ORF">DAPPUDRAFT_256105</name>
</gene>
<dbReference type="PANTHER" id="PTHR24252:SF17">
    <property type="entry name" value="SUPPRESSOR OF TUMORIGENICITY 14 PROTEIN HOMOLOG-RELATED"/>
    <property type="match status" value="1"/>
</dbReference>
<keyword evidence="3" id="KW-1015">Disulfide bond</keyword>
<organism evidence="6 7">
    <name type="scientific">Daphnia pulex</name>
    <name type="common">Water flea</name>
    <dbReference type="NCBI Taxonomy" id="6669"/>
    <lineage>
        <taxon>Eukaryota</taxon>
        <taxon>Metazoa</taxon>
        <taxon>Ecdysozoa</taxon>
        <taxon>Arthropoda</taxon>
        <taxon>Crustacea</taxon>
        <taxon>Branchiopoda</taxon>
        <taxon>Diplostraca</taxon>
        <taxon>Cladocera</taxon>
        <taxon>Anomopoda</taxon>
        <taxon>Daphniidae</taxon>
        <taxon>Daphnia</taxon>
    </lineage>
</organism>
<reference evidence="6 7" key="1">
    <citation type="journal article" date="2011" name="Science">
        <title>The ecoresponsive genome of Daphnia pulex.</title>
        <authorList>
            <person name="Colbourne J.K."/>
            <person name="Pfrender M.E."/>
            <person name="Gilbert D."/>
            <person name="Thomas W.K."/>
            <person name="Tucker A."/>
            <person name="Oakley T.H."/>
            <person name="Tokishita S."/>
            <person name="Aerts A."/>
            <person name="Arnold G.J."/>
            <person name="Basu M.K."/>
            <person name="Bauer D.J."/>
            <person name="Caceres C.E."/>
            <person name="Carmel L."/>
            <person name="Casola C."/>
            <person name="Choi J.H."/>
            <person name="Detter J.C."/>
            <person name="Dong Q."/>
            <person name="Dusheyko S."/>
            <person name="Eads B.D."/>
            <person name="Frohlich T."/>
            <person name="Geiler-Samerotte K.A."/>
            <person name="Gerlach D."/>
            <person name="Hatcher P."/>
            <person name="Jogdeo S."/>
            <person name="Krijgsveld J."/>
            <person name="Kriventseva E.V."/>
            <person name="Kultz D."/>
            <person name="Laforsch C."/>
            <person name="Lindquist E."/>
            <person name="Lopez J."/>
            <person name="Manak J.R."/>
            <person name="Muller J."/>
            <person name="Pangilinan J."/>
            <person name="Patwardhan R.P."/>
            <person name="Pitluck S."/>
            <person name="Pritham E.J."/>
            <person name="Rechtsteiner A."/>
            <person name="Rho M."/>
            <person name="Rogozin I.B."/>
            <person name="Sakarya O."/>
            <person name="Salamov A."/>
            <person name="Schaack S."/>
            <person name="Shapiro H."/>
            <person name="Shiga Y."/>
            <person name="Skalitzky C."/>
            <person name="Smith Z."/>
            <person name="Souvorov A."/>
            <person name="Sung W."/>
            <person name="Tang Z."/>
            <person name="Tsuchiya D."/>
            <person name="Tu H."/>
            <person name="Vos H."/>
            <person name="Wang M."/>
            <person name="Wolf Y.I."/>
            <person name="Yamagata H."/>
            <person name="Yamada T."/>
            <person name="Ye Y."/>
            <person name="Shaw J.R."/>
            <person name="Andrews J."/>
            <person name="Crease T.J."/>
            <person name="Tang H."/>
            <person name="Lucas S.M."/>
            <person name="Robertson H.M."/>
            <person name="Bork P."/>
            <person name="Koonin E.V."/>
            <person name="Zdobnov E.M."/>
            <person name="Grigoriev I.V."/>
            <person name="Lynch M."/>
            <person name="Boore J.L."/>
        </authorList>
    </citation>
    <scope>NUCLEOTIDE SEQUENCE [LARGE SCALE GENOMIC DNA]</scope>
</reference>
<dbReference type="InterPro" id="IPR009003">
    <property type="entry name" value="Peptidase_S1_PA"/>
</dbReference>
<dbReference type="KEGG" id="dpx:DAPPUDRAFT_256105"/>